<dbReference type="GO" id="GO:0006303">
    <property type="term" value="P:double-strand break repair via nonhomologous end joining"/>
    <property type="evidence" value="ECO:0007669"/>
    <property type="project" value="TreeGrafter"/>
</dbReference>
<reference evidence="16 17" key="1">
    <citation type="submission" date="2020-01" db="EMBL/GenBank/DDBJ databases">
        <authorList>
            <consortium name="DOE Joint Genome Institute"/>
            <person name="Haridas S."/>
            <person name="Albert R."/>
            <person name="Binder M."/>
            <person name="Bloem J."/>
            <person name="Labutti K."/>
            <person name="Salamov A."/>
            <person name="Andreopoulos B."/>
            <person name="Baker S.E."/>
            <person name="Barry K."/>
            <person name="Bills G."/>
            <person name="Bluhm B.H."/>
            <person name="Cannon C."/>
            <person name="Castanera R."/>
            <person name="Culley D.E."/>
            <person name="Daum C."/>
            <person name="Ezra D."/>
            <person name="Gonzalez J.B."/>
            <person name="Henrissat B."/>
            <person name="Kuo A."/>
            <person name="Liang C."/>
            <person name="Lipzen A."/>
            <person name="Lutzoni F."/>
            <person name="Magnuson J."/>
            <person name="Mondo S."/>
            <person name="Nolan M."/>
            <person name="Ohm R."/>
            <person name="Pangilinan J."/>
            <person name="Park H.-J.H."/>
            <person name="Ramirez L."/>
            <person name="Alfaro M."/>
            <person name="Sun H."/>
            <person name="Tritt A."/>
            <person name="Yoshinaga Y."/>
            <person name="Zwiers L.-H.L."/>
            <person name="Turgeon B.G."/>
            <person name="Goodwin S.B."/>
            <person name="Spatafora J.W."/>
            <person name="Crous P.W."/>
            <person name="Grigoriev I.V."/>
        </authorList>
    </citation>
    <scope>NUCLEOTIDE SEQUENCE [LARGE SCALE GENOMIC DNA]</scope>
    <source>
        <strain evidence="16 17">CBS 611.86</strain>
    </source>
</reference>
<dbReference type="SUPFAM" id="SSF56281">
    <property type="entry name" value="Metallo-hydrolase/oxidoreductase"/>
    <property type="match status" value="1"/>
</dbReference>
<dbReference type="GO" id="GO:0035312">
    <property type="term" value="F:5'-3' DNA exonuclease activity"/>
    <property type="evidence" value="ECO:0007669"/>
    <property type="project" value="TreeGrafter"/>
</dbReference>
<keyword evidence="5" id="KW-0227">DNA damage</keyword>
<dbReference type="PANTHER" id="PTHR23240">
    <property type="entry name" value="DNA CROSS-LINK REPAIR PROTEIN PSO2/SNM1-RELATED"/>
    <property type="match status" value="1"/>
</dbReference>
<dbReference type="EMBL" id="JAADJZ010000018">
    <property type="protein sequence ID" value="KAF2868824.1"/>
    <property type="molecule type" value="Genomic_DNA"/>
</dbReference>
<evidence type="ECO:0000313" key="16">
    <source>
        <dbReference type="EMBL" id="KAF2868824.1"/>
    </source>
</evidence>
<keyword evidence="9" id="KW-0234">DNA repair</keyword>
<dbReference type="GO" id="GO:0000723">
    <property type="term" value="P:telomere maintenance"/>
    <property type="evidence" value="ECO:0007669"/>
    <property type="project" value="TreeGrafter"/>
</dbReference>
<evidence type="ECO:0000256" key="3">
    <source>
        <dbReference type="ARBA" id="ARBA00022722"/>
    </source>
</evidence>
<dbReference type="Pfam" id="PF12706">
    <property type="entry name" value="Lactamase_B_2"/>
    <property type="match status" value="1"/>
</dbReference>
<evidence type="ECO:0000256" key="6">
    <source>
        <dbReference type="ARBA" id="ARBA00022801"/>
    </source>
</evidence>
<evidence type="ECO:0000256" key="2">
    <source>
        <dbReference type="ARBA" id="ARBA00010304"/>
    </source>
</evidence>
<accession>A0A7C8MGH5</accession>
<dbReference type="GO" id="GO:0005634">
    <property type="term" value="C:nucleus"/>
    <property type="evidence" value="ECO:0007669"/>
    <property type="project" value="UniProtKB-SubCell"/>
</dbReference>
<keyword evidence="8" id="KW-0233">DNA recombination</keyword>
<evidence type="ECO:0000256" key="12">
    <source>
        <dbReference type="ARBA" id="ARBA00042677"/>
    </source>
</evidence>
<dbReference type="Gene3D" id="3.60.15.10">
    <property type="entry name" value="Ribonuclease Z/Hydroxyacylglutathione hydrolase-like"/>
    <property type="match status" value="1"/>
</dbReference>
<evidence type="ECO:0000256" key="5">
    <source>
        <dbReference type="ARBA" id="ARBA00022763"/>
    </source>
</evidence>
<feature type="domain" description="Metallo-beta-lactamase" evidence="15">
    <location>
        <begin position="28"/>
        <end position="160"/>
    </location>
</feature>
<dbReference type="InterPro" id="IPR036866">
    <property type="entry name" value="RibonucZ/Hydroxyglut_hydro"/>
</dbReference>
<dbReference type="PANTHER" id="PTHR23240:SF8">
    <property type="entry name" value="PROTEIN ARTEMIS"/>
    <property type="match status" value="1"/>
</dbReference>
<proteinExistence type="inferred from homology"/>
<organism evidence="16 17">
    <name type="scientific">Massariosphaeria phaeospora</name>
    <dbReference type="NCBI Taxonomy" id="100035"/>
    <lineage>
        <taxon>Eukaryota</taxon>
        <taxon>Fungi</taxon>
        <taxon>Dikarya</taxon>
        <taxon>Ascomycota</taxon>
        <taxon>Pezizomycotina</taxon>
        <taxon>Dothideomycetes</taxon>
        <taxon>Pleosporomycetidae</taxon>
        <taxon>Pleosporales</taxon>
        <taxon>Pleosporales incertae sedis</taxon>
        <taxon>Massariosphaeria</taxon>
    </lineage>
</organism>
<comment type="caution">
    <text evidence="16">The sequence shown here is derived from an EMBL/GenBank/DDBJ whole genome shotgun (WGS) entry which is preliminary data.</text>
</comment>
<keyword evidence="6" id="KW-0378">Hydrolase</keyword>
<dbReference type="Pfam" id="PF07522">
    <property type="entry name" value="DRMBL"/>
    <property type="match status" value="1"/>
</dbReference>
<evidence type="ECO:0000256" key="1">
    <source>
        <dbReference type="ARBA" id="ARBA00004123"/>
    </source>
</evidence>
<dbReference type="GO" id="GO:0003684">
    <property type="term" value="F:damaged DNA binding"/>
    <property type="evidence" value="ECO:0007669"/>
    <property type="project" value="TreeGrafter"/>
</dbReference>
<dbReference type="GO" id="GO:0004519">
    <property type="term" value="F:endonuclease activity"/>
    <property type="evidence" value="ECO:0007669"/>
    <property type="project" value="UniProtKB-KW"/>
</dbReference>
<comment type="subcellular location">
    <subcellularLocation>
        <location evidence="1">Nucleus</location>
    </subcellularLocation>
</comment>
<keyword evidence="17" id="KW-1185">Reference proteome</keyword>
<dbReference type="OrthoDB" id="5561659at2759"/>
<feature type="region of interest" description="Disordered" evidence="13">
    <location>
        <begin position="615"/>
        <end position="644"/>
    </location>
</feature>
<dbReference type="Proteomes" id="UP000481861">
    <property type="component" value="Unassembled WGS sequence"/>
</dbReference>
<dbReference type="InterPro" id="IPR011084">
    <property type="entry name" value="DRMBL"/>
</dbReference>
<sequence>MSTFKGIIAEFPHIRIDYFRQQPGHKAPLACFLSHVHSDHLTGLESMRAPFVYCSAATREILLRLEKYHYRMNFARGILESRTVTYDRSMRKLAKPLPLETPTTIELSPGNTIRVTLIDANHCVGAVMFLVEGDGKVILYTGDIRAETWWVNSLIQNPVLLPYTIGNRRLDCMYLDTTFAAKSEPYREFPTKAEGIRELLEKVESYPNDTIFYFHSWTFGYENVWIALSAFLQSQIHLDDYRARIYSSLSTLEKKFLRDVGLNVKADNKYLRESGLEVREAPALCGFRNGNHIQPGCLTSRPNVRLHSCELGTGCSVMDHDKDAKAVHIIPIVTRANGLEIAELGVGGGKGDIDQKEELETGDVGDIGHLMELCAKTIEDQELLSKVLALLQKALDESDGKLDLGTDFQSKWQDSEDELSLQALVSVLSSHASKEDEGIVEKQNETIRFPYSRHSSYAELCTLVKAFQPRNLYPCTVDENSWTPSVSMQHLFGAFCSGGGAFPHDAEMMEIHEARLRRERAGKRAAEQNQMETQYSEEVLPTTPKRARTEHYGDIQTPEENTEDAAFVTPTETLTEKSHVLPTDEQIEIVSVTTAPPEKKQDDALAGPKHIIIIPDDSPPPVTRNSCTTKSHASTQDPESVSSSIIETPTFKLTNRELAYKAGLGDSLTWADFGGLVSTRDKRDYYEEEL</sequence>
<evidence type="ECO:0000259" key="14">
    <source>
        <dbReference type="Pfam" id="PF07522"/>
    </source>
</evidence>
<evidence type="ECO:0000256" key="4">
    <source>
        <dbReference type="ARBA" id="ARBA00022759"/>
    </source>
</evidence>
<keyword evidence="3" id="KW-0540">Nuclease</keyword>
<evidence type="ECO:0000313" key="17">
    <source>
        <dbReference type="Proteomes" id="UP000481861"/>
    </source>
</evidence>
<feature type="domain" description="DNA repair metallo-beta-lactamase" evidence="14">
    <location>
        <begin position="440"/>
        <end position="476"/>
    </location>
</feature>
<dbReference type="GO" id="GO:0036297">
    <property type="term" value="P:interstrand cross-link repair"/>
    <property type="evidence" value="ECO:0007669"/>
    <property type="project" value="TreeGrafter"/>
</dbReference>
<evidence type="ECO:0000256" key="10">
    <source>
        <dbReference type="ARBA" id="ARBA00023242"/>
    </source>
</evidence>
<evidence type="ECO:0000256" key="9">
    <source>
        <dbReference type="ARBA" id="ARBA00023204"/>
    </source>
</evidence>
<keyword evidence="4" id="KW-0255">Endonuclease</keyword>
<gene>
    <name evidence="16" type="ORF">BDV95DRAFT_678772</name>
</gene>
<keyword evidence="10" id="KW-0539">Nucleus</keyword>
<dbReference type="AlphaFoldDB" id="A0A7C8MGH5"/>
<evidence type="ECO:0000256" key="11">
    <source>
        <dbReference type="ARBA" id="ARBA00039759"/>
    </source>
</evidence>
<evidence type="ECO:0000256" key="7">
    <source>
        <dbReference type="ARBA" id="ARBA00022839"/>
    </source>
</evidence>
<keyword evidence="7" id="KW-0269">Exonuclease</keyword>
<dbReference type="GO" id="GO:0006310">
    <property type="term" value="P:DNA recombination"/>
    <property type="evidence" value="ECO:0007669"/>
    <property type="project" value="UniProtKB-KW"/>
</dbReference>
<evidence type="ECO:0000256" key="13">
    <source>
        <dbReference type="SAM" id="MobiDB-lite"/>
    </source>
</evidence>
<dbReference type="InterPro" id="IPR001279">
    <property type="entry name" value="Metallo-B-lactamas"/>
</dbReference>
<evidence type="ECO:0000259" key="15">
    <source>
        <dbReference type="Pfam" id="PF12706"/>
    </source>
</evidence>
<protein>
    <recommendedName>
        <fullName evidence="11">Protein artemis</fullName>
    </recommendedName>
    <alternativeName>
        <fullName evidence="12">DNA cross-link repair 1C protein</fullName>
    </alternativeName>
</protein>
<name>A0A7C8MGH5_9PLEO</name>
<feature type="compositionally biased region" description="Polar residues" evidence="13">
    <location>
        <begin position="623"/>
        <end position="644"/>
    </location>
</feature>
<evidence type="ECO:0000256" key="8">
    <source>
        <dbReference type="ARBA" id="ARBA00023172"/>
    </source>
</evidence>
<comment type="similarity">
    <text evidence="2">Belongs to the DNA repair metallo-beta-lactamase (DRMBL) family.</text>
</comment>